<keyword evidence="12" id="KW-0969">Cilium</keyword>
<keyword evidence="10" id="KW-0997">Cell inner membrane</keyword>
<keyword evidence="6 10" id="KW-0812">Transmembrane</keyword>
<evidence type="ECO:0000256" key="8">
    <source>
        <dbReference type="ARBA" id="ARBA00022989"/>
    </source>
</evidence>
<keyword evidence="8 10" id="KW-1133">Transmembrane helix</keyword>
<dbReference type="GO" id="GO:0006935">
    <property type="term" value="P:chemotaxis"/>
    <property type="evidence" value="ECO:0007669"/>
    <property type="project" value="UniProtKB-KW"/>
</dbReference>
<keyword evidence="12" id="KW-0966">Cell projection</keyword>
<evidence type="ECO:0000256" key="7">
    <source>
        <dbReference type="ARBA" id="ARBA00022779"/>
    </source>
</evidence>
<comment type="subcellular location">
    <subcellularLocation>
        <location evidence="10">Cell inner membrane</location>
    </subcellularLocation>
    <subcellularLocation>
        <location evidence="2">Cell membrane</location>
        <topology evidence="2">Single-pass membrane protein</topology>
    </subcellularLocation>
</comment>
<keyword evidence="7 10" id="KW-0283">Flagellar rotation</keyword>
<dbReference type="GO" id="GO:0071978">
    <property type="term" value="P:bacterial-type flagellum-dependent swarming motility"/>
    <property type="evidence" value="ECO:0007669"/>
    <property type="project" value="TreeGrafter"/>
</dbReference>
<accession>A0A2W5S609</accession>
<evidence type="ECO:0000256" key="3">
    <source>
        <dbReference type="ARBA" id="ARBA00008281"/>
    </source>
</evidence>
<dbReference type="GO" id="GO:0005886">
    <property type="term" value="C:plasma membrane"/>
    <property type="evidence" value="ECO:0007669"/>
    <property type="project" value="UniProtKB-SubCell"/>
</dbReference>
<proteinExistence type="inferred from homology"/>
<keyword evidence="4" id="KW-1003">Cell membrane</keyword>
<organism evidence="12 13">
    <name type="scientific">Variovorax paradoxus</name>
    <dbReference type="NCBI Taxonomy" id="34073"/>
    <lineage>
        <taxon>Bacteria</taxon>
        <taxon>Pseudomonadati</taxon>
        <taxon>Pseudomonadota</taxon>
        <taxon>Betaproteobacteria</taxon>
        <taxon>Burkholderiales</taxon>
        <taxon>Comamonadaceae</taxon>
        <taxon>Variovorax</taxon>
    </lineage>
</organism>
<keyword evidence="5 10" id="KW-0145">Chemotaxis</keyword>
<gene>
    <name evidence="12" type="ORF">DI563_10570</name>
</gene>
<evidence type="ECO:0000256" key="10">
    <source>
        <dbReference type="RuleBase" id="RU364125"/>
    </source>
</evidence>
<evidence type="ECO:0000256" key="9">
    <source>
        <dbReference type="ARBA" id="ARBA00023136"/>
    </source>
</evidence>
<dbReference type="InterPro" id="IPR005503">
    <property type="entry name" value="FliL"/>
</dbReference>
<feature type="transmembrane region" description="Helical" evidence="10">
    <location>
        <begin position="20"/>
        <end position="42"/>
    </location>
</feature>
<dbReference type="PANTHER" id="PTHR35091:SF2">
    <property type="entry name" value="FLAGELLAR PROTEIN FLIL"/>
    <property type="match status" value="1"/>
</dbReference>
<name>A0A2W5S609_VARPD</name>
<comment type="function">
    <text evidence="1 10">Controls the rotational direction of flagella during chemotaxis.</text>
</comment>
<evidence type="ECO:0000256" key="11">
    <source>
        <dbReference type="SAM" id="MobiDB-lite"/>
    </source>
</evidence>
<keyword evidence="12" id="KW-0282">Flagellum</keyword>
<dbReference type="Pfam" id="PF03748">
    <property type="entry name" value="FliL"/>
    <property type="match status" value="1"/>
</dbReference>
<dbReference type="GO" id="GO:0009425">
    <property type="term" value="C:bacterial-type flagellum basal body"/>
    <property type="evidence" value="ECO:0007669"/>
    <property type="project" value="InterPro"/>
</dbReference>
<dbReference type="Proteomes" id="UP000249135">
    <property type="component" value="Unassembled WGS sequence"/>
</dbReference>
<evidence type="ECO:0000256" key="6">
    <source>
        <dbReference type="ARBA" id="ARBA00022692"/>
    </source>
</evidence>
<evidence type="ECO:0000256" key="1">
    <source>
        <dbReference type="ARBA" id="ARBA00002254"/>
    </source>
</evidence>
<reference evidence="12 13" key="1">
    <citation type="submission" date="2017-08" db="EMBL/GenBank/DDBJ databases">
        <title>Infants hospitalized years apart are colonized by the same room-sourced microbial strains.</title>
        <authorList>
            <person name="Brooks B."/>
            <person name="Olm M.R."/>
            <person name="Firek B.A."/>
            <person name="Baker R."/>
            <person name="Thomas B.C."/>
            <person name="Morowitz M.J."/>
            <person name="Banfield J.F."/>
        </authorList>
    </citation>
    <scope>NUCLEOTIDE SEQUENCE [LARGE SCALE GENOMIC DNA]</scope>
    <source>
        <strain evidence="12">S2_005_003_R2_41</strain>
    </source>
</reference>
<dbReference type="EMBL" id="QFPP01000102">
    <property type="protein sequence ID" value="PZQ75073.1"/>
    <property type="molecule type" value="Genomic_DNA"/>
</dbReference>
<evidence type="ECO:0000313" key="12">
    <source>
        <dbReference type="EMBL" id="PZQ75073.1"/>
    </source>
</evidence>
<comment type="similarity">
    <text evidence="3 10">Belongs to the FliL family.</text>
</comment>
<dbReference type="AlphaFoldDB" id="A0A2W5S609"/>
<dbReference type="PANTHER" id="PTHR35091">
    <property type="entry name" value="FLAGELLAR PROTEIN FLIL"/>
    <property type="match status" value="1"/>
</dbReference>
<feature type="region of interest" description="Disordered" evidence="11">
    <location>
        <begin position="151"/>
        <end position="179"/>
    </location>
</feature>
<protein>
    <recommendedName>
        <fullName evidence="10">Flagellar protein FliL</fullName>
    </recommendedName>
</protein>
<keyword evidence="9 10" id="KW-0472">Membrane</keyword>
<sequence length="192" mass="20539">MSATTADTAAAEPKKGKGKLLIILLALIVVLGGAGGGGWFYLQSKKAHVEDDEEDAHASAKKPASPNYLALENMVVNLADPGGERVAQVGITLDLSDAKAVDQLKAMMPAVRSSVLLLLTQRTSEELLKRDGKEKLAQDVQVEVARALGYEVPKAARRPKDGDDEDEPPRRRARKTPASPVNAVLFSSFIVQ</sequence>
<evidence type="ECO:0000256" key="2">
    <source>
        <dbReference type="ARBA" id="ARBA00004162"/>
    </source>
</evidence>
<evidence type="ECO:0000256" key="4">
    <source>
        <dbReference type="ARBA" id="ARBA00022475"/>
    </source>
</evidence>
<evidence type="ECO:0000256" key="5">
    <source>
        <dbReference type="ARBA" id="ARBA00022500"/>
    </source>
</evidence>
<evidence type="ECO:0000313" key="13">
    <source>
        <dbReference type="Proteomes" id="UP000249135"/>
    </source>
</evidence>
<comment type="caution">
    <text evidence="12">The sequence shown here is derived from an EMBL/GenBank/DDBJ whole genome shotgun (WGS) entry which is preliminary data.</text>
</comment>